<evidence type="ECO:0000313" key="2">
    <source>
        <dbReference type="EMBL" id="DAD95976.1"/>
    </source>
</evidence>
<organism evidence="2">
    <name type="scientific">Myoviridae sp. ctSGm32</name>
    <dbReference type="NCBI Taxonomy" id="2826653"/>
    <lineage>
        <taxon>Viruses</taxon>
        <taxon>Duplodnaviria</taxon>
        <taxon>Heunggongvirae</taxon>
        <taxon>Uroviricota</taxon>
        <taxon>Caudoviricetes</taxon>
    </lineage>
</organism>
<protein>
    <submittedName>
        <fullName evidence="2">Uncharacterized protein</fullName>
    </submittedName>
</protein>
<dbReference type="EMBL" id="BK015207">
    <property type="protein sequence ID" value="DAD95976.1"/>
    <property type="molecule type" value="Genomic_DNA"/>
</dbReference>
<sequence length="364" mass="41810">MDKYAVNYEDERFKNIENEKQEQLTKSENMYNDMVNNSDKYYQDQINATKDYAKEQKEAQQQQTDFTIDKINQEKEQTRKDYVKEQKGAYSDWQKQSNTYSANAENLATNGLSNSGYAQSMQVSMWNTYQNRKASAMESYNKAALNYDNGIKEAQLANNSALAQIAYNALQQELELSLQGFQYRNQLLQQKQTQLQNINDNYYNRYQNVLAQINAEIERQRAQDQWDAEFKQKQEQYEESRKQWREEFNQKERQYAIENARAERKLAAALAKEGDYTVDSTTDGDISTKILGALRAGLMGAKNATKINTNTKLSNNASTLLMVTKSLSALTKNTTKIENLISSALAQGRITKDEAATIVNKLNG</sequence>
<keyword evidence="1" id="KW-0175">Coiled coil</keyword>
<accession>A0A8S5NP23</accession>
<proteinExistence type="predicted"/>
<name>A0A8S5NP23_9CAUD</name>
<feature type="coiled-coil region" evidence="1">
    <location>
        <begin position="203"/>
        <end position="265"/>
    </location>
</feature>
<evidence type="ECO:0000256" key="1">
    <source>
        <dbReference type="SAM" id="Coils"/>
    </source>
</evidence>
<reference evidence="2" key="1">
    <citation type="journal article" date="2021" name="Proc. Natl. Acad. Sci. U.S.A.">
        <title>A Catalog of Tens of Thousands of Viruses from Human Metagenomes Reveals Hidden Associations with Chronic Diseases.</title>
        <authorList>
            <person name="Tisza M.J."/>
            <person name="Buck C.B."/>
        </authorList>
    </citation>
    <scope>NUCLEOTIDE SEQUENCE</scope>
    <source>
        <strain evidence="2">CtSGm32</strain>
    </source>
</reference>